<dbReference type="Proteomes" id="UP001207654">
    <property type="component" value="Unassembled WGS sequence"/>
</dbReference>
<accession>A0ABT4APU4</accession>
<feature type="region of interest" description="Disordered" evidence="1">
    <location>
        <begin position="1"/>
        <end position="23"/>
    </location>
</feature>
<proteinExistence type="predicted"/>
<protein>
    <submittedName>
        <fullName evidence="2">Uncharacterized protein</fullName>
    </submittedName>
</protein>
<comment type="caution">
    <text evidence="2">The sequence shown here is derived from an EMBL/GenBank/DDBJ whole genome shotgun (WGS) entry which is preliminary data.</text>
</comment>
<dbReference type="RefSeq" id="WP_267542218.1">
    <property type="nucleotide sequence ID" value="NZ_JAPNKA010000001.1"/>
</dbReference>
<sequence>MDARQFAAGMQTNEDQAVRAGRLRGERRRKARRRLDFAAYETVAERNAEFAAACGACTCFGEPHCLDCGGEGRPGWQVPDENLFRLYVAPVLERLGLQLHDEEAHHALSWAAHSAS</sequence>
<name>A0ABT4APU4_9BACT</name>
<reference evidence="2 3" key="1">
    <citation type="submission" date="2022-11" db="EMBL/GenBank/DDBJ databases">
        <title>Minimal conservation of predation-associated metabolite biosynthetic gene clusters underscores biosynthetic potential of Myxococcota including descriptions for ten novel species: Archangium lansinium sp. nov., Myxococcus landrumus sp. nov., Nannocystis bai.</title>
        <authorList>
            <person name="Ahearne A."/>
            <person name="Stevens C."/>
            <person name="Phillips K."/>
        </authorList>
    </citation>
    <scope>NUCLEOTIDE SEQUENCE [LARGE SCALE GENOMIC DNA]</scope>
    <source>
        <strain evidence="2 3">MIWBW</strain>
    </source>
</reference>
<gene>
    <name evidence="2" type="ORF">OV287_55575</name>
</gene>
<evidence type="ECO:0000256" key="1">
    <source>
        <dbReference type="SAM" id="MobiDB-lite"/>
    </source>
</evidence>
<dbReference type="EMBL" id="JAPNKA010000001">
    <property type="protein sequence ID" value="MCY1083695.1"/>
    <property type="molecule type" value="Genomic_DNA"/>
</dbReference>
<keyword evidence="3" id="KW-1185">Reference proteome</keyword>
<evidence type="ECO:0000313" key="3">
    <source>
        <dbReference type="Proteomes" id="UP001207654"/>
    </source>
</evidence>
<evidence type="ECO:0000313" key="2">
    <source>
        <dbReference type="EMBL" id="MCY1083695.1"/>
    </source>
</evidence>
<organism evidence="2 3">
    <name type="scientific">Archangium lansingense</name>
    <dbReference type="NCBI Taxonomy" id="2995310"/>
    <lineage>
        <taxon>Bacteria</taxon>
        <taxon>Pseudomonadati</taxon>
        <taxon>Myxococcota</taxon>
        <taxon>Myxococcia</taxon>
        <taxon>Myxococcales</taxon>
        <taxon>Cystobacterineae</taxon>
        <taxon>Archangiaceae</taxon>
        <taxon>Archangium</taxon>
    </lineage>
</organism>